<dbReference type="Pfam" id="PF02926">
    <property type="entry name" value="THUMP"/>
    <property type="match status" value="1"/>
</dbReference>
<keyword evidence="1" id="KW-0694">RNA-binding</keyword>
<sequence length="264" mass="30590">MLQMGFTDRTGYPIVTPTRFVSGLVGNLNPENKVDLTNPEFTIVVKIIRNVCCLSVVKGLYLVQKEVVKSAKRRNHRNQLEKTEEQCKRTCSGLRHLKKYVHVEPRRNQVMVHMDDLVHDQYPLVLKVHDQYSLVLKVHDQYSLVLKVHDQYSLVLKAHDQYSLVLKAHDQYSLVLKAHDQYSLVLKAHDQYSLVLKVHDQYSLVLKAHDQYSLVLKAHDQYSLVLKAYDQYFLVLKVHDQYSLVLKALDQSEEPSAANPSFIL</sequence>
<gene>
    <name evidence="3" type="ORF">RIMI_LOCUS10206415</name>
</gene>
<dbReference type="Proteomes" id="UP001176940">
    <property type="component" value="Unassembled WGS sequence"/>
</dbReference>
<evidence type="ECO:0000256" key="1">
    <source>
        <dbReference type="PROSITE-ProRule" id="PRU00529"/>
    </source>
</evidence>
<accession>A0ABN9LK48</accession>
<name>A0ABN9LK48_9NEOB</name>
<evidence type="ECO:0000259" key="2">
    <source>
        <dbReference type="PROSITE" id="PS51165"/>
    </source>
</evidence>
<keyword evidence="4" id="KW-1185">Reference proteome</keyword>
<dbReference type="Gene3D" id="3.30.2300.10">
    <property type="entry name" value="THUMP superfamily"/>
    <property type="match status" value="1"/>
</dbReference>
<organism evidence="3 4">
    <name type="scientific">Ranitomeya imitator</name>
    <name type="common">mimic poison frog</name>
    <dbReference type="NCBI Taxonomy" id="111125"/>
    <lineage>
        <taxon>Eukaryota</taxon>
        <taxon>Metazoa</taxon>
        <taxon>Chordata</taxon>
        <taxon>Craniata</taxon>
        <taxon>Vertebrata</taxon>
        <taxon>Euteleostomi</taxon>
        <taxon>Amphibia</taxon>
        <taxon>Batrachia</taxon>
        <taxon>Anura</taxon>
        <taxon>Neobatrachia</taxon>
        <taxon>Hyloidea</taxon>
        <taxon>Dendrobatidae</taxon>
        <taxon>Dendrobatinae</taxon>
        <taxon>Ranitomeya</taxon>
    </lineage>
</organism>
<comment type="caution">
    <text evidence="3">The sequence shown here is derived from an EMBL/GenBank/DDBJ whole genome shotgun (WGS) entry which is preliminary data.</text>
</comment>
<dbReference type="SUPFAM" id="SSF143437">
    <property type="entry name" value="THUMP domain-like"/>
    <property type="match status" value="1"/>
</dbReference>
<evidence type="ECO:0000313" key="4">
    <source>
        <dbReference type="Proteomes" id="UP001176940"/>
    </source>
</evidence>
<protein>
    <recommendedName>
        <fullName evidence="2">THUMP domain-containing protein</fullName>
    </recommendedName>
</protein>
<feature type="domain" description="THUMP" evidence="2">
    <location>
        <begin position="1"/>
        <end position="58"/>
    </location>
</feature>
<proteinExistence type="predicted"/>
<reference evidence="3" key="1">
    <citation type="submission" date="2023-07" db="EMBL/GenBank/DDBJ databases">
        <authorList>
            <person name="Stuckert A."/>
        </authorList>
    </citation>
    <scope>NUCLEOTIDE SEQUENCE</scope>
</reference>
<dbReference type="InterPro" id="IPR004114">
    <property type="entry name" value="THUMP_dom"/>
</dbReference>
<dbReference type="EMBL" id="CAUEEQ010021913">
    <property type="protein sequence ID" value="CAJ0943940.1"/>
    <property type="molecule type" value="Genomic_DNA"/>
</dbReference>
<evidence type="ECO:0000313" key="3">
    <source>
        <dbReference type="EMBL" id="CAJ0943940.1"/>
    </source>
</evidence>
<dbReference type="PROSITE" id="PS51165">
    <property type="entry name" value="THUMP"/>
    <property type="match status" value="1"/>
</dbReference>